<accession>A0A9D2E6Z5</accession>
<gene>
    <name evidence="7" type="ORF">H9814_00245</name>
</gene>
<evidence type="ECO:0000256" key="5">
    <source>
        <dbReference type="SAM" id="SignalP"/>
    </source>
</evidence>
<feature type="signal peptide" evidence="5">
    <location>
        <begin position="1"/>
        <end position="16"/>
    </location>
</feature>
<comment type="caution">
    <text evidence="7">The sequence shown here is derived from an EMBL/GenBank/DDBJ whole genome shotgun (WGS) entry which is preliminary data.</text>
</comment>
<reference evidence="7" key="2">
    <citation type="submission" date="2021-04" db="EMBL/GenBank/DDBJ databases">
        <authorList>
            <person name="Gilroy R."/>
        </authorList>
    </citation>
    <scope>NUCLEOTIDE SEQUENCE</scope>
    <source>
        <strain evidence="7">ChiHjej9B8-1298</strain>
    </source>
</reference>
<evidence type="ECO:0000259" key="6">
    <source>
        <dbReference type="Pfam" id="PF26410"/>
    </source>
</evidence>
<dbReference type="InterPro" id="IPR001547">
    <property type="entry name" value="Glyco_hydro_5"/>
</dbReference>
<protein>
    <recommendedName>
        <fullName evidence="2">mannan endo-1,4-beta-mannosidase</fullName>
        <ecNumber evidence="2">3.2.1.78</ecNumber>
    </recommendedName>
</protein>
<dbReference type="EC" id="3.2.1.78" evidence="2"/>
<keyword evidence="4" id="KW-0326">Glycosidase</keyword>
<feature type="chain" id="PRO_5039446598" description="mannan endo-1,4-beta-mannosidase" evidence="5">
    <location>
        <begin position="17"/>
        <end position="431"/>
    </location>
</feature>
<dbReference type="EMBL" id="DXBX01000002">
    <property type="protein sequence ID" value="HIZ31968.1"/>
    <property type="molecule type" value="Genomic_DNA"/>
</dbReference>
<dbReference type="Proteomes" id="UP000824028">
    <property type="component" value="Unassembled WGS sequence"/>
</dbReference>
<dbReference type="SUPFAM" id="SSF51445">
    <property type="entry name" value="(Trans)glycosidases"/>
    <property type="match status" value="1"/>
</dbReference>
<dbReference type="PANTHER" id="PTHR31451">
    <property type="match status" value="1"/>
</dbReference>
<evidence type="ECO:0000313" key="8">
    <source>
        <dbReference type="Proteomes" id="UP000824028"/>
    </source>
</evidence>
<name>A0A9D2E6Z5_9BACE</name>
<comment type="catalytic activity">
    <reaction evidence="1">
        <text>Random hydrolysis of (1-&gt;4)-beta-D-mannosidic linkages in mannans, galactomannans and glucomannans.</text>
        <dbReference type="EC" id="3.2.1.78"/>
    </reaction>
</comment>
<reference evidence="7" key="1">
    <citation type="journal article" date="2021" name="PeerJ">
        <title>Extensive microbial diversity within the chicken gut microbiome revealed by metagenomics and culture.</title>
        <authorList>
            <person name="Gilroy R."/>
            <person name="Ravi A."/>
            <person name="Getino M."/>
            <person name="Pursley I."/>
            <person name="Horton D.L."/>
            <person name="Alikhan N.F."/>
            <person name="Baker D."/>
            <person name="Gharbi K."/>
            <person name="Hall N."/>
            <person name="Watson M."/>
            <person name="Adriaenssens E.M."/>
            <person name="Foster-Nyarko E."/>
            <person name="Jarju S."/>
            <person name="Secka A."/>
            <person name="Antonio M."/>
            <person name="Oren A."/>
            <person name="Chaudhuri R.R."/>
            <person name="La Ragione R."/>
            <person name="Hildebrand F."/>
            <person name="Pallen M.J."/>
        </authorList>
    </citation>
    <scope>NUCLEOTIDE SEQUENCE</scope>
    <source>
        <strain evidence="7">ChiHjej9B8-1298</strain>
    </source>
</reference>
<evidence type="ECO:0000256" key="3">
    <source>
        <dbReference type="ARBA" id="ARBA00022801"/>
    </source>
</evidence>
<dbReference type="Gene3D" id="3.20.20.80">
    <property type="entry name" value="Glycosidases"/>
    <property type="match status" value="1"/>
</dbReference>
<evidence type="ECO:0000256" key="1">
    <source>
        <dbReference type="ARBA" id="ARBA00001678"/>
    </source>
</evidence>
<evidence type="ECO:0000256" key="2">
    <source>
        <dbReference type="ARBA" id="ARBA00012706"/>
    </source>
</evidence>
<feature type="domain" description="Glycoside hydrolase family 5" evidence="6">
    <location>
        <begin position="29"/>
        <end position="430"/>
    </location>
</feature>
<evidence type="ECO:0000313" key="7">
    <source>
        <dbReference type="EMBL" id="HIZ31968.1"/>
    </source>
</evidence>
<organism evidence="7 8">
    <name type="scientific">Candidatus Bacteroides merdigallinarum</name>
    <dbReference type="NCBI Taxonomy" id="2838473"/>
    <lineage>
        <taxon>Bacteria</taxon>
        <taxon>Pseudomonadati</taxon>
        <taxon>Bacteroidota</taxon>
        <taxon>Bacteroidia</taxon>
        <taxon>Bacteroidales</taxon>
        <taxon>Bacteroidaceae</taxon>
        <taxon>Bacteroides</taxon>
    </lineage>
</organism>
<dbReference type="GO" id="GO:0016985">
    <property type="term" value="F:mannan endo-1,4-beta-mannosidase activity"/>
    <property type="evidence" value="ECO:0007669"/>
    <property type="project" value="TreeGrafter"/>
</dbReference>
<dbReference type="InterPro" id="IPR045053">
    <property type="entry name" value="MAN-like"/>
</dbReference>
<evidence type="ECO:0000256" key="4">
    <source>
        <dbReference type="ARBA" id="ARBA00023295"/>
    </source>
</evidence>
<sequence>MKPALFLCAAFGLVVAACSPKPQAPAEHTFITVNDSGQFVRDGKPYYYVGANFWYGAILGSTGRGGDRERLHKELDFLKDIGINNLRVLVGADGPDGVKTRVEPSLQTEPGVYNDTILDGLDYFMNELKKRDMTAVLYLNNSWEWSGGYSLYLQWTGHGKAVVPAIDGWPAFMDYVKQYALSDSAQALFAKHVDYIVRRTNRYNGLKYTEDPTLMSWQIGNEPRAFSEEGKAPFARWMARVAAQIRALDANHLISSGSEGAAGSENDIALFEQVHADPNISYLTIHIWPYNWGWVKADSLAELLPRAKENTRQYVEDHMQIARKYRKPIVLEEFGFPRDGFKFAKDVPTTARDDYYKYVFNLIRQERERGGLFAGCNFWAWGGFANPAHEYWERGDDYTGDPAQEQQGLNSVFASDSTTIAIIRAENEKLK</sequence>
<keyword evidence="3" id="KW-0378">Hydrolase</keyword>
<dbReference type="AlphaFoldDB" id="A0A9D2E6Z5"/>
<dbReference type="Pfam" id="PF26410">
    <property type="entry name" value="GH5_mannosidase"/>
    <property type="match status" value="1"/>
</dbReference>
<dbReference type="InterPro" id="IPR017853">
    <property type="entry name" value="GH"/>
</dbReference>
<dbReference type="GO" id="GO:0000272">
    <property type="term" value="P:polysaccharide catabolic process"/>
    <property type="evidence" value="ECO:0007669"/>
    <property type="project" value="InterPro"/>
</dbReference>
<dbReference type="PROSITE" id="PS51257">
    <property type="entry name" value="PROKAR_LIPOPROTEIN"/>
    <property type="match status" value="1"/>
</dbReference>
<proteinExistence type="predicted"/>
<keyword evidence="5" id="KW-0732">Signal</keyword>
<dbReference type="PANTHER" id="PTHR31451:SF40">
    <property type="entry name" value="GLYCOSIDE HYDROLASE FAMILY 5 DOMAIN-CONTAINING PROTEIN"/>
    <property type="match status" value="1"/>
</dbReference>